<dbReference type="AlphaFoldDB" id="Q1JZA0"/>
<dbReference type="Proteomes" id="UP000005695">
    <property type="component" value="Unassembled WGS sequence"/>
</dbReference>
<keyword evidence="3 5" id="KW-1133">Transmembrane helix</keyword>
<keyword evidence="2 5" id="KW-0812">Transmembrane</keyword>
<protein>
    <submittedName>
        <fullName evidence="6">LrgB-like protein</fullName>
    </submittedName>
</protein>
<evidence type="ECO:0000313" key="6">
    <source>
        <dbReference type="EMBL" id="EAT15667.1"/>
    </source>
</evidence>
<dbReference type="OrthoDB" id="9811701at2"/>
<feature type="transmembrane region" description="Helical" evidence="5">
    <location>
        <begin position="6"/>
        <end position="27"/>
    </location>
</feature>
<dbReference type="Pfam" id="PF04172">
    <property type="entry name" value="LrgB"/>
    <property type="match status" value="1"/>
</dbReference>
<dbReference type="EMBL" id="AAEW02000009">
    <property type="protein sequence ID" value="EAT15667.1"/>
    <property type="molecule type" value="Genomic_DNA"/>
</dbReference>
<feature type="transmembrane region" description="Helical" evidence="5">
    <location>
        <begin position="92"/>
        <end position="116"/>
    </location>
</feature>
<dbReference type="RefSeq" id="WP_006000653.1">
    <property type="nucleotide sequence ID" value="NZ_AAEW02000009.1"/>
</dbReference>
<reference evidence="6" key="2">
    <citation type="submission" date="2006-05" db="EMBL/GenBank/DDBJ databases">
        <title>Sequencing of the draft genome and assembly of Desulfuromonas acetoxidans DSM 684.</title>
        <authorList>
            <consortium name="US DOE Joint Genome Institute (JGI-PGF)"/>
            <person name="Copeland A."/>
            <person name="Lucas S."/>
            <person name="Lapidus A."/>
            <person name="Barry K."/>
            <person name="Detter J.C."/>
            <person name="Glavina del Rio T."/>
            <person name="Hammon N."/>
            <person name="Israni S."/>
            <person name="Dalin E."/>
            <person name="Tice H."/>
            <person name="Bruce D."/>
            <person name="Pitluck S."/>
            <person name="Richardson P."/>
        </authorList>
    </citation>
    <scope>NUCLEOTIDE SEQUENCE [LARGE SCALE GENOMIC DNA]</scope>
    <source>
        <strain evidence="6">DSM 684</strain>
    </source>
</reference>
<evidence type="ECO:0000256" key="5">
    <source>
        <dbReference type="SAM" id="Phobius"/>
    </source>
</evidence>
<name>Q1JZA0_DESA6</name>
<sequence length="233" mass="23853">MSDSLLHTPLFGIALTLIIFQFASLFYRRFQHPLFNPVILTIIAIIVLLSVTGTPYDDYALGGDMILFLLGPAVVALGVPLYERRSEITHRLIPIAGGIIAGATASIVSASGIILLMGGSRQLALTMAPKSVTTPIAIGIADKIGAITPLTAAVVVLTGCFGALIGPSLCRLLRITDPASMGLAMGTAAHGIGTGRMLEIDVLGGAIAGLAIGLNGIATALLIPLLQGVLPPG</sequence>
<organism evidence="6 7">
    <name type="scientific">Desulfuromonas acetoxidans (strain DSM 684 / 11070)</name>
    <dbReference type="NCBI Taxonomy" id="281689"/>
    <lineage>
        <taxon>Bacteria</taxon>
        <taxon>Pseudomonadati</taxon>
        <taxon>Thermodesulfobacteriota</taxon>
        <taxon>Desulfuromonadia</taxon>
        <taxon>Desulfuromonadales</taxon>
        <taxon>Desulfuromonadaceae</taxon>
        <taxon>Desulfuromonas</taxon>
    </lineage>
</organism>
<feature type="transmembrane region" description="Helical" evidence="5">
    <location>
        <begin position="202"/>
        <end position="226"/>
    </location>
</feature>
<evidence type="ECO:0000256" key="4">
    <source>
        <dbReference type="ARBA" id="ARBA00023136"/>
    </source>
</evidence>
<comment type="subcellular location">
    <subcellularLocation>
        <location evidence="1">Membrane</location>
        <topology evidence="1">Multi-pass membrane protein</topology>
    </subcellularLocation>
</comment>
<dbReference type="PANTHER" id="PTHR30249:SF0">
    <property type="entry name" value="PLASTIDAL GLYCOLATE_GLYCERATE TRANSLOCATOR 1, CHLOROPLASTIC"/>
    <property type="match status" value="1"/>
</dbReference>
<keyword evidence="7" id="KW-1185">Reference proteome</keyword>
<dbReference type="InterPro" id="IPR007300">
    <property type="entry name" value="CidB/LrgB"/>
</dbReference>
<evidence type="ECO:0000256" key="1">
    <source>
        <dbReference type="ARBA" id="ARBA00004141"/>
    </source>
</evidence>
<feature type="transmembrane region" description="Helical" evidence="5">
    <location>
        <begin position="136"/>
        <end position="165"/>
    </location>
</feature>
<evidence type="ECO:0000256" key="3">
    <source>
        <dbReference type="ARBA" id="ARBA00022989"/>
    </source>
</evidence>
<gene>
    <name evidence="6" type="ORF">Dace_1529</name>
</gene>
<dbReference type="GO" id="GO:0016020">
    <property type="term" value="C:membrane"/>
    <property type="evidence" value="ECO:0007669"/>
    <property type="project" value="UniProtKB-SubCell"/>
</dbReference>
<evidence type="ECO:0000256" key="2">
    <source>
        <dbReference type="ARBA" id="ARBA00022692"/>
    </source>
</evidence>
<accession>Q1JZA0</accession>
<reference evidence="6" key="1">
    <citation type="submission" date="2006-05" db="EMBL/GenBank/DDBJ databases">
        <title>Annotation of the draft genome assembly of Desulfuromonas acetoxidans DSM 684.</title>
        <authorList>
            <consortium name="US DOE Joint Genome Institute (JGI-ORNL)"/>
            <person name="Larimer F."/>
            <person name="Land M."/>
            <person name="Hauser L."/>
        </authorList>
    </citation>
    <scope>NUCLEOTIDE SEQUENCE [LARGE SCALE GENOMIC DNA]</scope>
    <source>
        <strain evidence="6">DSM 684</strain>
    </source>
</reference>
<feature type="transmembrane region" description="Helical" evidence="5">
    <location>
        <begin position="59"/>
        <end position="80"/>
    </location>
</feature>
<comment type="caution">
    <text evidence="6">The sequence shown here is derived from an EMBL/GenBank/DDBJ whole genome shotgun (WGS) entry which is preliminary data.</text>
</comment>
<keyword evidence="4 5" id="KW-0472">Membrane</keyword>
<proteinExistence type="predicted"/>
<feature type="transmembrane region" description="Helical" evidence="5">
    <location>
        <begin position="34"/>
        <end position="53"/>
    </location>
</feature>
<evidence type="ECO:0000313" key="7">
    <source>
        <dbReference type="Proteomes" id="UP000005695"/>
    </source>
</evidence>
<dbReference type="PANTHER" id="PTHR30249">
    <property type="entry name" value="PUTATIVE SEROTONIN TRANSPORTER"/>
    <property type="match status" value="1"/>
</dbReference>